<protein>
    <submittedName>
        <fullName evidence="1">Uncharacterized protein</fullName>
    </submittedName>
</protein>
<dbReference type="RefSeq" id="YP_009788899.1">
    <property type="nucleotide sequence ID" value="NC_047804.1"/>
</dbReference>
<dbReference type="EMBL" id="KY316062">
    <property type="protein sequence ID" value="APU00331.1"/>
    <property type="molecule type" value="Genomic_DNA"/>
</dbReference>
<name>A0A1L7DQD3_9CAUD</name>
<evidence type="ECO:0000313" key="2">
    <source>
        <dbReference type="Proteomes" id="UP000222868"/>
    </source>
</evidence>
<dbReference type="GeneID" id="54979033"/>
<dbReference type="KEGG" id="vg:54979033"/>
<dbReference type="Proteomes" id="UP000222868">
    <property type="component" value="Segment"/>
</dbReference>
<sequence>MTRQHFEALAAEIKAIPVITHRVTAAYAVARAVKQFNPAFNLDRFLTACGAQA</sequence>
<accession>A0A1L7DQD3</accession>
<reference evidence="1 2" key="1">
    <citation type="submission" date="2016-12" db="EMBL/GenBank/DDBJ databases">
        <title>Isolation, Whole Genome Sequencing Analysis of a Novel Lytic Bacteriophage RS-PII-1 infecting Ralstonia solanacearum.</title>
        <authorList>
            <person name="Su J."/>
            <person name="Liu J."/>
            <person name="Yu H."/>
            <person name="Guo Z."/>
            <person name="Sun H."/>
            <person name="Fan G."/>
            <person name="Gu G."/>
            <person name="Wang G."/>
        </authorList>
    </citation>
    <scope>NUCLEOTIDE SEQUENCE [LARGE SCALE GENOMIC DNA]</scope>
</reference>
<proteinExistence type="predicted"/>
<evidence type="ECO:0000313" key="1">
    <source>
        <dbReference type="EMBL" id="APU00331.1"/>
    </source>
</evidence>
<organism evidence="1 2">
    <name type="scientific">Ralstonia phage RS-PII-1</name>
    <dbReference type="NCBI Taxonomy" id="1932892"/>
    <lineage>
        <taxon>Viruses</taxon>
        <taxon>Duplodnaviria</taxon>
        <taxon>Heunggongvirae</taxon>
        <taxon>Uroviricota</taxon>
        <taxon>Caudoviricetes</taxon>
        <taxon>Autographivirales</taxon>
        <taxon>Autonotataviridae</taxon>
        <taxon>Sukuvirus</taxon>
        <taxon>Sukuvirus RSPII1</taxon>
    </lineage>
</organism>
<keyword evidence="2" id="KW-1185">Reference proteome</keyword>